<dbReference type="GO" id="GO:0005737">
    <property type="term" value="C:cytoplasm"/>
    <property type="evidence" value="ECO:0007669"/>
    <property type="project" value="TreeGrafter"/>
</dbReference>
<dbReference type="InterPro" id="IPR002110">
    <property type="entry name" value="Ankyrin_rpt"/>
</dbReference>
<name>A0A2L2TKV1_9HYPO</name>
<evidence type="ECO:0000313" key="4">
    <source>
        <dbReference type="Proteomes" id="UP000245910"/>
    </source>
</evidence>
<dbReference type="STRING" id="56646.A0A2L2TKV1"/>
<keyword evidence="2" id="KW-0040">ANK repeat</keyword>
<proteinExistence type="predicted"/>
<dbReference type="EMBL" id="LN649232">
    <property type="protein sequence ID" value="CEI41820.1"/>
    <property type="molecule type" value="Genomic_DNA"/>
</dbReference>
<keyword evidence="4" id="KW-1185">Reference proteome</keyword>
<dbReference type="Proteomes" id="UP000245910">
    <property type="component" value="Chromosome IIII"/>
</dbReference>
<dbReference type="InterPro" id="IPR050745">
    <property type="entry name" value="Multifunctional_regulatory"/>
</dbReference>
<evidence type="ECO:0000256" key="2">
    <source>
        <dbReference type="ARBA" id="ARBA00023043"/>
    </source>
</evidence>
<dbReference type="AlphaFoldDB" id="A0A2L2TKV1"/>
<keyword evidence="1" id="KW-0677">Repeat</keyword>
<dbReference type="PANTHER" id="PTHR24189">
    <property type="entry name" value="MYOTROPHIN"/>
    <property type="match status" value="1"/>
</dbReference>
<protein>
    <submittedName>
        <fullName evidence="3">Uncharacterized protein</fullName>
    </submittedName>
</protein>
<dbReference type="Gene3D" id="1.25.40.20">
    <property type="entry name" value="Ankyrin repeat-containing domain"/>
    <property type="match status" value="1"/>
</dbReference>
<organism evidence="3 4">
    <name type="scientific">Fusarium venenatum</name>
    <dbReference type="NCBI Taxonomy" id="56646"/>
    <lineage>
        <taxon>Eukaryota</taxon>
        <taxon>Fungi</taxon>
        <taxon>Dikarya</taxon>
        <taxon>Ascomycota</taxon>
        <taxon>Pezizomycotina</taxon>
        <taxon>Sordariomycetes</taxon>
        <taxon>Hypocreomycetidae</taxon>
        <taxon>Hypocreales</taxon>
        <taxon>Nectriaceae</taxon>
        <taxon>Fusarium</taxon>
    </lineage>
</organism>
<dbReference type="SUPFAM" id="SSF48403">
    <property type="entry name" value="Ankyrin repeat"/>
    <property type="match status" value="1"/>
</dbReference>
<dbReference type="GO" id="GO:0005634">
    <property type="term" value="C:nucleus"/>
    <property type="evidence" value="ECO:0007669"/>
    <property type="project" value="TreeGrafter"/>
</dbReference>
<evidence type="ECO:0000313" key="3">
    <source>
        <dbReference type="EMBL" id="CEI41820.1"/>
    </source>
</evidence>
<dbReference type="PANTHER" id="PTHR24189:SF50">
    <property type="entry name" value="ANKYRIN REPEAT AND SOCS BOX PROTEIN 2"/>
    <property type="match status" value="1"/>
</dbReference>
<dbReference type="Pfam" id="PF13637">
    <property type="entry name" value="Ank_4"/>
    <property type="match status" value="1"/>
</dbReference>
<sequence length="294" mass="32694">MFQQAPIPDLSRFRNRVGNSPRSMNSAIAVGDLTALRRFLSDELDEPARPYGAPLHLAIYLENEEPVDVLLQAGADTLKEPEIFDLYCLVDAAQYGEITTLGDVLRWGQNNWSSESRSRALSAAADNWHVENLEFLLSEKIPFETEALNVALAQITFIKPCFERRDQTQAEIAAQSQSIKVLMAAGADPSKPGPSGICMGEPLLIWTAVCRQSHNCLKALLDNGADPNITNSQGQTALYYLGALVKRDPTFRRRMEVNEPTEDVFHTLLAFNASPSARPTWKQSYALCRIRITN</sequence>
<accession>A0A2L2TKV1</accession>
<reference evidence="4" key="1">
    <citation type="submission" date="2014-10" db="EMBL/GenBank/DDBJ databases">
        <authorList>
            <person name="King R."/>
        </authorList>
    </citation>
    <scope>NUCLEOTIDE SEQUENCE [LARGE SCALE GENOMIC DNA]</scope>
    <source>
        <strain evidence="4">A3/5</strain>
    </source>
</reference>
<dbReference type="InterPro" id="IPR036770">
    <property type="entry name" value="Ankyrin_rpt-contain_sf"/>
</dbReference>
<dbReference type="GO" id="GO:2000812">
    <property type="term" value="P:regulation of barbed-end actin filament capping"/>
    <property type="evidence" value="ECO:0007669"/>
    <property type="project" value="TreeGrafter"/>
</dbReference>
<evidence type="ECO:0000256" key="1">
    <source>
        <dbReference type="ARBA" id="ARBA00022737"/>
    </source>
</evidence>